<dbReference type="PIRSF" id="PIRSF006615">
    <property type="entry name" value="Zn_crbxpep_Taq"/>
    <property type="match status" value="1"/>
</dbReference>
<dbReference type="PATRIC" id="fig|633147.7.peg.1021"/>
<dbReference type="InterPro" id="IPR001333">
    <property type="entry name" value="Peptidase_M32_Taq"/>
</dbReference>
<dbReference type="SUPFAM" id="SSF55486">
    <property type="entry name" value="Metalloproteases ('zincins'), catalytic domain"/>
    <property type="match status" value="1"/>
</dbReference>
<feature type="active site" description="Proton donor/acceptor" evidence="2">
    <location>
        <position position="312"/>
    </location>
</feature>
<dbReference type="GO" id="GO:0046872">
    <property type="term" value="F:metal ion binding"/>
    <property type="evidence" value="ECO:0007669"/>
    <property type="project" value="UniProtKB-KW"/>
</dbReference>
<dbReference type="RefSeq" id="WP_013251399.1">
    <property type="nucleotide sequence ID" value="NC_014363.1"/>
</dbReference>
<sequence>MADTNTTDDVGTLGARATGIDAGNDGDADAAGATAGAGVEPAVLINPKTDIAALAELERHLYAHRYAQIGIACYGSSIDPAAAAADRGEAQAILEEEDQALLCSPETGAMLERLSLPHVAELLTPTQAAEVRVLKRDRSRLVDVPGEVQGAFTRLVSESDDVWRRAKAANDWESFEPYLDRVVHQMVDIAGFRDPQRNPYDVWLDDFEHGTDRAFYDAFFAQVKGVVVPLLAEIASKGWQPDRSVIEGKFDEGRQWELARDLMDLEGLDKRTVFLTSTEHPFSDALTTNYGIIAAHVYPEDVISNVFTMLHEGGHALYETGVDPSYDYTVLKGGTSSGIHEAQSRFFENYVGRSRAFAPHLLAAMAKHFRGQLGRVTPNQFYQATNRAEGTPVRVEADELTYPLHILIRYEIEQELFSGEATAADVPTLWKQGYKDYLGVDVVDYAHGCLQDTHWADGLFGYFPTYALGGAYGAQMRHRMIDEGMDFEGLLAQGDLSPISAWLKDRIWKYGRSKDPDELIASACGEPFDARYYTDYLVEKFSALYGL</sequence>
<keyword evidence="1" id="KW-0479">Metal-binding</keyword>
<dbReference type="GO" id="GO:0004181">
    <property type="term" value="F:metallocarboxypeptidase activity"/>
    <property type="evidence" value="ECO:0007669"/>
    <property type="project" value="InterPro"/>
</dbReference>
<feature type="binding site" evidence="1">
    <location>
        <position position="311"/>
    </location>
    <ligand>
        <name>Zn(2+)</name>
        <dbReference type="ChEBI" id="CHEBI:29105"/>
        <note>catalytic</note>
    </ligand>
</feature>
<keyword evidence="4" id="KW-0645">Protease</keyword>
<feature type="region of interest" description="Disordered" evidence="3">
    <location>
        <begin position="1"/>
        <end position="33"/>
    </location>
</feature>
<evidence type="ECO:0000256" key="3">
    <source>
        <dbReference type="SAM" id="MobiDB-lite"/>
    </source>
</evidence>
<feature type="compositionally biased region" description="Low complexity" evidence="3">
    <location>
        <begin position="17"/>
        <end position="33"/>
    </location>
</feature>
<comment type="cofactor">
    <cofactor evidence="1">
        <name>Zn(2+)</name>
        <dbReference type="ChEBI" id="CHEBI:29105"/>
    </cofactor>
    <text evidence="1">Binds 1 zinc ion per subunit.</text>
</comment>
<dbReference type="KEGG" id="ols:Olsu_0532"/>
<keyword evidence="4" id="KW-0378">Hydrolase</keyword>
<dbReference type="HOGENOM" id="CLU_032916_1_1_11"/>
<dbReference type="GO" id="GO:0006508">
    <property type="term" value="P:proteolysis"/>
    <property type="evidence" value="ECO:0007669"/>
    <property type="project" value="InterPro"/>
</dbReference>
<dbReference type="Pfam" id="PF02074">
    <property type="entry name" value="Peptidase_M32"/>
    <property type="match status" value="1"/>
</dbReference>
<feature type="binding site" evidence="1">
    <location>
        <position position="315"/>
    </location>
    <ligand>
        <name>Zn(2+)</name>
        <dbReference type="ChEBI" id="CHEBI:29105"/>
        <note>catalytic</note>
    </ligand>
</feature>
<dbReference type="PROSITE" id="PS52034">
    <property type="entry name" value="PEPTIDASE_M32"/>
    <property type="match status" value="1"/>
</dbReference>
<dbReference type="PANTHER" id="PTHR34217">
    <property type="entry name" value="METAL-DEPENDENT CARBOXYPEPTIDASE"/>
    <property type="match status" value="1"/>
</dbReference>
<dbReference type="EC" id="3.4.17.19" evidence="4"/>
<gene>
    <name evidence="4" type="ordered locus">Olsu_0532</name>
</gene>
<proteinExistence type="predicted"/>
<evidence type="ECO:0000256" key="2">
    <source>
        <dbReference type="PIRSR" id="PIRSR006615-2"/>
    </source>
</evidence>
<accession>E1QZ33</accession>
<evidence type="ECO:0000256" key="1">
    <source>
        <dbReference type="PIRSR" id="PIRSR006615-1"/>
    </source>
</evidence>
<dbReference type="eggNOG" id="COG2317">
    <property type="taxonomic scope" value="Bacteria"/>
</dbReference>
<keyword evidence="1" id="KW-0862">Zinc</keyword>
<dbReference type="EMBL" id="CP002106">
    <property type="protein sequence ID" value="ADK67647.1"/>
    <property type="molecule type" value="Genomic_DNA"/>
</dbReference>
<protein>
    <submittedName>
        <fullName evidence="4">Carboxypeptidase Taq</fullName>
        <ecNumber evidence="4">3.4.17.19</ecNumber>
    </submittedName>
</protein>
<feature type="binding site" evidence="1">
    <location>
        <position position="341"/>
    </location>
    <ligand>
        <name>Zn(2+)</name>
        <dbReference type="ChEBI" id="CHEBI:29105"/>
        <note>catalytic</note>
    </ligand>
</feature>
<keyword evidence="4" id="KW-0121">Carboxypeptidase</keyword>
<evidence type="ECO:0000313" key="5">
    <source>
        <dbReference type="Proteomes" id="UP000000333"/>
    </source>
</evidence>
<keyword evidence="5" id="KW-1185">Reference proteome</keyword>
<dbReference type="OrthoDB" id="9772308at2"/>
<dbReference type="Gene3D" id="1.10.1370.30">
    <property type="match status" value="1"/>
</dbReference>
<dbReference type="Proteomes" id="UP000000333">
    <property type="component" value="Chromosome"/>
</dbReference>
<organism evidence="4 5">
    <name type="scientific">Olsenella uli (strain ATCC 49627 / DSM 7084 / CCUG 31166 / CIP 109912 / JCM 12494 / LMG 11480 / NCIMB 702895 / VPI D76D-27C)</name>
    <name type="common">Lactobacillus uli</name>
    <dbReference type="NCBI Taxonomy" id="633147"/>
    <lineage>
        <taxon>Bacteria</taxon>
        <taxon>Bacillati</taxon>
        <taxon>Actinomycetota</taxon>
        <taxon>Coriobacteriia</taxon>
        <taxon>Coriobacteriales</taxon>
        <taxon>Atopobiaceae</taxon>
        <taxon>Olsenella</taxon>
    </lineage>
</organism>
<dbReference type="CDD" id="cd06460">
    <property type="entry name" value="M32_Taq"/>
    <property type="match status" value="1"/>
</dbReference>
<dbReference type="PANTHER" id="PTHR34217:SF1">
    <property type="entry name" value="CARBOXYPEPTIDASE 1"/>
    <property type="match status" value="1"/>
</dbReference>
<evidence type="ECO:0000313" key="4">
    <source>
        <dbReference type="EMBL" id="ADK67647.1"/>
    </source>
</evidence>
<dbReference type="STRING" id="633147.Olsu_0532"/>
<dbReference type="PRINTS" id="PR00998">
    <property type="entry name" value="CRBOXYPTASET"/>
</dbReference>
<name>E1QZ33_OLSUV</name>
<reference evidence="4 5" key="1">
    <citation type="journal article" date="2010" name="Stand. Genomic Sci.">
        <title>Complete genome sequence of Olsenella uli type strain (VPI D76D-27C).</title>
        <authorList>
            <person name="Goker M."/>
            <person name="Held B."/>
            <person name="Lucas S."/>
            <person name="Nolan M."/>
            <person name="Yasawong M."/>
            <person name="Glavina Del Rio T."/>
            <person name="Tice H."/>
            <person name="Cheng J.F."/>
            <person name="Bruce D."/>
            <person name="Detter J.C."/>
            <person name="Tapia R."/>
            <person name="Han C."/>
            <person name="Goodwin L."/>
            <person name="Pitluck S."/>
            <person name="Liolios K."/>
            <person name="Ivanova N."/>
            <person name="Mavromatis K."/>
            <person name="Mikhailova N."/>
            <person name="Pati A."/>
            <person name="Chen A."/>
            <person name="Palaniappan K."/>
            <person name="Land M."/>
            <person name="Hauser L."/>
            <person name="Chang Y.J."/>
            <person name="Jeffries C.D."/>
            <person name="Rohde M."/>
            <person name="Sikorski J."/>
            <person name="Pukall R."/>
            <person name="Woyke T."/>
            <person name="Bristow J."/>
            <person name="Eisen J.A."/>
            <person name="Markowitz V."/>
            <person name="Hugenholtz P."/>
            <person name="Kyrpides N.C."/>
            <person name="Klenk H.P."/>
            <person name="Lapidus A."/>
        </authorList>
    </citation>
    <scope>NUCLEOTIDE SEQUENCE [LARGE SCALE GENOMIC DNA]</scope>
    <source>
        <strain evidence="5">ATCC 49627 / DSM 7084 / CIP 109912 / JCM 12494 / NCIMB 702895 / VPI D76D-27C</strain>
    </source>
</reference>
<dbReference type="AlphaFoldDB" id="E1QZ33"/>
<dbReference type="GeneID" id="78511968"/>